<organism evidence="1">
    <name type="scientific">marine sediment metagenome</name>
    <dbReference type="NCBI Taxonomy" id="412755"/>
    <lineage>
        <taxon>unclassified sequences</taxon>
        <taxon>metagenomes</taxon>
        <taxon>ecological metagenomes</taxon>
    </lineage>
</organism>
<comment type="caution">
    <text evidence="1">The sequence shown here is derived from an EMBL/GenBank/DDBJ whole genome shotgun (WGS) entry which is preliminary data.</text>
</comment>
<sequence>MEAPTLKAYYQGGYGSVVSTAIDKFMYVTVNNPFIYYALSMKYNLNIKTIIEFFVGRLKGD</sequence>
<dbReference type="AlphaFoldDB" id="X1UEF0"/>
<reference evidence="1" key="1">
    <citation type="journal article" date="2014" name="Front. Microbiol.">
        <title>High frequency of phylogenetically diverse reductive dehalogenase-homologous genes in deep subseafloor sedimentary metagenomes.</title>
        <authorList>
            <person name="Kawai M."/>
            <person name="Futagami T."/>
            <person name="Toyoda A."/>
            <person name="Takaki Y."/>
            <person name="Nishi S."/>
            <person name="Hori S."/>
            <person name="Arai W."/>
            <person name="Tsubouchi T."/>
            <person name="Morono Y."/>
            <person name="Uchiyama I."/>
            <person name="Ito T."/>
            <person name="Fujiyama A."/>
            <person name="Inagaki F."/>
            <person name="Takami H."/>
        </authorList>
    </citation>
    <scope>NUCLEOTIDE SEQUENCE</scope>
    <source>
        <strain evidence="1">Expedition CK06-06</strain>
    </source>
</reference>
<gene>
    <name evidence="1" type="ORF">S12H4_46455</name>
</gene>
<accession>X1UEF0</accession>
<dbReference type="EMBL" id="BARW01028826">
    <property type="protein sequence ID" value="GAJ15889.1"/>
    <property type="molecule type" value="Genomic_DNA"/>
</dbReference>
<protein>
    <submittedName>
        <fullName evidence="1">Uncharacterized protein</fullName>
    </submittedName>
</protein>
<proteinExistence type="predicted"/>
<evidence type="ECO:0000313" key="1">
    <source>
        <dbReference type="EMBL" id="GAJ15889.1"/>
    </source>
</evidence>
<name>X1UEF0_9ZZZZ</name>